<feature type="transmembrane region" description="Helical" evidence="2">
    <location>
        <begin position="73"/>
        <end position="93"/>
    </location>
</feature>
<keyword evidence="2" id="KW-0812">Transmembrane</keyword>
<sequence>MSPLQWVLDHPVGALVIACEIAFWVFLAAAIVARYVLRRRRLSTVLLLCEPAIEVVLLVATVGDLLLGSEPQWTHGLAALYLGYTVAFGRWTVRHVDAWVAWRWFGGARPERAPRHGRARLRYEWHLWLRVLLAWAVAVAILGALMLVATAPEQREVLLGWVGRASLVLVLWLVTGPVWQLFADGAHDEDPAPTAGGGIAPDRARTPSR</sequence>
<protein>
    <recommendedName>
        <fullName evidence="5">Membrane protein YmcC</fullName>
    </recommendedName>
</protein>
<dbReference type="RefSeq" id="WP_203674632.1">
    <property type="nucleotide sequence ID" value="NZ_BONP01000014.1"/>
</dbReference>
<name>A0ABQ4DP53_9CELL</name>
<evidence type="ECO:0008006" key="5">
    <source>
        <dbReference type="Google" id="ProtNLM"/>
    </source>
</evidence>
<keyword evidence="2" id="KW-1133">Transmembrane helix</keyword>
<feature type="transmembrane region" description="Helical" evidence="2">
    <location>
        <begin position="127"/>
        <end position="149"/>
    </location>
</feature>
<feature type="transmembrane region" description="Helical" evidence="2">
    <location>
        <begin position="45"/>
        <end position="67"/>
    </location>
</feature>
<comment type="caution">
    <text evidence="3">The sequence shown here is derived from an EMBL/GenBank/DDBJ whole genome shotgun (WGS) entry which is preliminary data.</text>
</comment>
<gene>
    <name evidence="3" type="ORF">Cph01nite_24630</name>
</gene>
<proteinExistence type="predicted"/>
<keyword evidence="4" id="KW-1185">Reference proteome</keyword>
<feature type="transmembrane region" description="Helical" evidence="2">
    <location>
        <begin position="12"/>
        <end position="33"/>
    </location>
</feature>
<dbReference type="EMBL" id="BONP01000014">
    <property type="protein sequence ID" value="GIG40701.1"/>
    <property type="molecule type" value="Genomic_DNA"/>
</dbReference>
<evidence type="ECO:0000313" key="3">
    <source>
        <dbReference type="EMBL" id="GIG40701.1"/>
    </source>
</evidence>
<accession>A0ABQ4DP53</accession>
<evidence type="ECO:0000256" key="2">
    <source>
        <dbReference type="SAM" id="Phobius"/>
    </source>
</evidence>
<evidence type="ECO:0000256" key="1">
    <source>
        <dbReference type="SAM" id="MobiDB-lite"/>
    </source>
</evidence>
<evidence type="ECO:0000313" key="4">
    <source>
        <dbReference type="Proteomes" id="UP000614741"/>
    </source>
</evidence>
<feature type="region of interest" description="Disordered" evidence="1">
    <location>
        <begin position="190"/>
        <end position="209"/>
    </location>
</feature>
<feature type="transmembrane region" description="Helical" evidence="2">
    <location>
        <begin position="161"/>
        <end position="182"/>
    </location>
</feature>
<keyword evidence="2" id="KW-0472">Membrane</keyword>
<reference evidence="3 4" key="1">
    <citation type="submission" date="2021-01" db="EMBL/GenBank/DDBJ databases">
        <title>Whole genome shotgun sequence of Cellulomonas phragmiteti NBRC 110785.</title>
        <authorList>
            <person name="Komaki H."/>
            <person name="Tamura T."/>
        </authorList>
    </citation>
    <scope>NUCLEOTIDE SEQUENCE [LARGE SCALE GENOMIC DNA]</scope>
    <source>
        <strain evidence="3 4">NBRC 110785</strain>
    </source>
</reference>
<organism evidence="3 4">
    <name type="scientific">Cellulomonas phragmiteti</name>
    <dbReference type="NCBI Taxonomy" id="478780"/>
    <lineage>
        <taxon>Bacteria</taxon>
        <taxon>Bacillati</taxon>
        <taxon>Actinomycetota</taxon>
        <taxon>Actinomycetes</taxon>
        <taxon>Micrococcales</taxon>
        <taxon>Cellulomonadaceae</taxon>
        <taxon>Cellulomonas</taxon>
    </lineage>
</organism>
<dbReference type="Proteomes" id="UP000614741">
    <property type="component" value="Unassembled WGS sequence"/>
</dbReference>